<evidence type="ECO:0000313" key="3">
    <source>
        <dbReference type="Proteomes" id="UP000326611"/>
    </source>
</evidence>
<proteinExistence type="predicted"/>
<dbReference type="InterPro" id="IPR025282">
    <property type="entry name" value="DUF4214"/>
</dbReference>
<organism evidence="2 3">
    <name type="scientific">Pseudomonas fluorescens</name>
    <dbReference type="NCBI Taxonomy" id="294"/>
    <lineage>
        <taxon>Bacteria</taxon>
        <taxon>Pseudomonadati</taxon>
        <taxon>Pseudomonadota</taxon>
        <taxon>Gammaproteobacteria</taxon>
        <taxon>Pseudomonadales</taxon>
        <taxon>Pseudomonadaceae</taxon>
        <taxon>Pseudomonas</taxon>
    </lineage>
</organism>
<evidence type="ECO:0000313" key="2">
    <source>
        <dbReference type="EMBL" id="VVP82126.1"/>
    </source>
</evidence>
<dbReference type="EMBL" id="CABVIY010000003">
    <property type="protein sequence ID" value="VVP82126.1"/>
    <property type="molecule type" value="Genomic_DNA"/>
</dbReference>
<dbReference type="Pfam" id="PF13946">
    <property type="entry name" value="DUF4214"/>
    <property type="match status" value="2"/>
</dbReference>
<evidence type="ECO:0000259" key="1">
    <source>
        <dbReference type="Pfam" id="PF13946"/>
    </source>
</evidence>
<reference evidence="2 3" key="1">
    <citation type="submission" date="2019-09" db="EMBL/GenBank/DDBJ databases">
        <authorList>
            <person name="Chandra G."/>
            <person name="Truman W A."/>
        </authorList>
    </citation>
    <scope>NUCLEOTIDE SEQUENCE [LARGE SCALE GENOMIC DNA]</scope>
    <source>
        <strain evidence="2">PS918</strain>
    </source>
</reference>
<dbReference type="AlphaFoldDB" id="A0A5E7S6E4"/>
<dbReference type="Gene3D" id="1.10.3130.20">
    <property type="entry name" value="Phycobilisome linker domain"/>
    <property type="match status" value="1"/>
</dbReference>
<dbReference type="InterPro" id="IPR038255">
    <property type="entry name" value="PBS_linker_sf"/>
</dbReference>
<dbReference type="NCBIfam" id="NF041519">
    <property type="entry name" value="bluetail"/>
    <property type="match status" value="1"/>
</dbReference>
<dbReference type="Proteomes" id="UP000326611">
    <property type="component" value="Unassembled WGS sequence"/>
</dbReference>
<dbReference type="RefSeq" id="WP_191622981.1">
    <property type="nucleotide sequence ID" value="NZ_CABVIY010000003.1"/>
</dbReference>
<dbReference type="InterPro" id="IPR048165">
    <property type="entry name" value="Bluetail_dom"/>
</dbReference>
<feature type="domain" description="DUF4214" evidence="1">
    <location>
        <begin position="11"/>
        <end position="42"/>
    </location>
</feature>
<gene>
    <name evidence="2" type="ORF">PS918_02401</name>
</gene>
<name>A0A5E7S6E4_PSEFL</name>
<feature type="domain" description="DUF4214" evidence="1">
    <location>
        <begin position="52"/>
        <end position="102"/>
    </location>
</feature>
<accession>A0A5E7S6E4</accession>
<sequence>MTVLQTKLAELYISFFNRAPDSAGLAYWVEQLDKGPLTLEDISKNWMTEQAEGLAKYPSTLTDNDFITQIYQATLGRAPDAEGLAYWQDQLTNNSVGRDVFLAAVINGAKANTSAQGVLDAANLSNKATAGVAFADKGLNDLTLAAQVVASVNSNPDTLAAVQAVLKLVPAAAADVTPGLITLLTQTFDSIINLNTKAPSELGDLATYLTTVANQAGATTDLSILLANVATTVTKAATDTTALDNPAALAGDAVTAATPSTGGGPVTPTETVITSKVGGDNIDVTAHPTKVVVQFGQDKQALANAAQLIADQTDADALLATAEALQDTADATDAAALLSAASVLQITADQTDAVALQNTANPLNAIAALTDAGALQTIADGLKATADLTDAGNLQVFADALKGTADLIDVDVKQNVANAAKATADLTDADALQIVSVAAQELRAAYTTAANVSIAADVTADNSLDVADDLIAIQAAFAVAPGVLPADLALVQAATTDAEAIALITGFLETYGDAADSAKAAFDSAVADDAAATSAQNEADEALADDVAAASAQTAADNAKAADEAAATAQTAADQALADDQAAEAAQTTANDAAADDLAAATAQIAANVAVADDLAAANAQVAANSAVADDLIAANAQAAAASDAPSHSTLADMDLFTGFTIGTDKIDLLSVTGGAVAQPAGLERLADIFTADTGDLSGVLTTAFTGTAANKASMVVIENGTAKGTYLYVNDADAAFSATADVFIQLVGVTPGDVGQLKVGDYFA</sequence>
<protein>
    <recommendedName>
        <fullName evidence="1">DUF4214 domain-containing protein</fullName>
    </recommendedName>
</protein>